<dbReference type="Proteomes" id="UP001530377">
    <property type="component" value="Unassembled WGS sequence"/>
</dbReference>
<keyword evidence="1" id="KW-0677">Repeat</keyword>
<feature type="region of interest" description="Disordered" evidence="2">
    <location>
        <begin position="140"/>
        <end position="169"/>
    </location>
</feature>
<dbReference type="PANTHER" id="PTHR47942:SF63">
    <property type="entry name" value="PENTATRICOPEPTIDE REPEAT-CONTAINING PROTEIN"/>
    <property type="match status" value="1"/>
</dbReference>
<evidence type="ECO:0000256" key="2">
    <source>
        <dbReference type="SAM" id="MobiDB-lite"/>
    </source>
</evidence>
<evidence type="ECO:0000313" key="3">
    <source>
        <dbReference type="EMBL" id="KAL3816346.1"/>
    </source>
</evidence>
<sequence length="635" mass="70331">MTSARDGNNKRRDVPSLRRRYSSSSSTSSSSSSPSSHRHSMRRAPRSRRPSGIVSLASAALLLLLDRHHRVDDFFLLRPLPTACAYITSGLPPHTHRAFLRRLTDDICNTDPGTLTPMEISNAPVLISAWVVANDGVDHHHHSRIGPSGGGRRRGGGGGSGDNNDDGVISGRERAMAVESLLKRIIDERRAGNPDAIARTEDYNAVMKSWATSGERSAAAIRVEQILMNMQDMFASGDLNVQPNLESFQIAVEAWTRATDEPNALVRARRILDWMTKVYLSGGNELAKPDVSCFRPILKCYASSGKIEAPIVSEHLLMHMQRLRDEHGIEGAGPDVNCFNIVMSSWLKSGDVASERHIRQIFEYMDECRRLGCTDIRPDSSTYNIVISSIAPAVKKRLDVGGARRADGILSRLESGYLSSLSSGDEKNDYDASAGVRDDGGSSALRPDTIVYNQVIDYWAKTQSVDGHYLKARAVLDRQVEMHVVHGVRKCRPDVTGYTSVIGACASTYGPRGEKRRAFDVAHSTFMELCKLKHARPNDVTYGLMFKAVARLIPEKEERDRYSRTLFGLCRDDGCLGEMAYNRLREAVTTELLQELTGGRAYADLPGGWKRNIKSHSKKSYDGNRQTSTKDKLRP</sequence>
<gene>
    <name evidence="3" type="ORF">ACHAXA_011446</name>
</gene>
<comment type="caution">
    <text evidence="3">The sequence shown here is derived from an EMBL/GenBank/DDBJ whole genome shotgun (WGS) entry which is preliminary data.</text>
</comment>
<feature type="region of interest" description="Disordered" evidence="2">
    <location>
        <begin position="1"/>
        <end position="51"/>
    </location>
</feature>
<dbReference type="Gene3D" id="1.25.40.10">
    <property type="entry name" value="Tetratricopeptide repeat domain"/>
    <property type="match status" value="2"/>
</dbReference>
<reference evidence="3 4" key="1">
    <citation type="submission" date="2024-10" db="EMBL/GenBank/DDBJ databases">
        <title>Updated reference genomes for cyclostephanoid diatoms.</title>
        <authorList>
            <person name="Roberts W.R."/>
            <person name="Alverson A.J."/>
        </authorList>
    </citation>
    <scope>NUCLEOTIDE SEQUENCE [LARGE SCALE GENOMIC DNA]</scope>
    <source>
        <strain evidence="3 4">AJA228-03</strain>
    </source>
</reference>
<organism evidence="3 4">
    <name type="scientific">Cyclostephanos tholiformis</name>
    <dbReference type="NCBI Taxonomy" id="382380"/>
    <lineage>
        <taxon>Eukaryota</taxon>
        <taxon>Sar</taxon>
        <taxon>Stramenopiles</taxon>
        <taxon>Ochrophyta</taxon>
        <taxon>Bacillariophyta</taxon>
        <taxon>Coscinodiscophyceae</taxon>
        <taxon>Thalassiosirophycidae</taxon>
        <taxon>Stephanodiscales</taxon>
        <taxon>Stephanodiscaceae</taxon>
        <taxon>Cyclostephanos</taxon>
    </lineage>
</organism>
<protein>
    <recommendedName>
        <fullName evidence="5">Pentatricopeptide repeat-containing protein</fullName>
    </recommendedName>
</protein>
<feature type="compositionally biased region" description="Basic and acidic residues" evidence="2">
    <location>
        <begin position="7"/>
        <end position="16"/>
    </location>
</feature>
<evidence type="ECO:0000313" key="4">
    <source>
        <dbReference type="Proteomes" id="UP001530377"/>
    </source>
</evidence>
<dbReference type="InterPro" id="IPR011990">
    <property type="entry name" value="TPR-like_helical_dom_sf"/>
</dbReference>
<evidence type="ECO:0000256" key="1">
    <source>
        <dbReference type="ARBA" id="ARBA00022737"/>
    </source>
</evidence>
<dbReference type="AlphaFoldDB" id="A0ABD3RVU9"/>
<feature type="region of interest" description="Disordered" evidence="2">
    <location>
        <begin position="614"/>
        <end position="635"/>
    </location>
</feature>
<name>A0ABD3RVU9_9STRA</name>
<keyword evidence="4" id="KW-1185">Reference proteome</keyword>
<feature type="region of interest" description="Disordered" evidence="2">
    <location>
        <begin position="420"/>
        <end position="439"/>
    </location>
</feature>
<dbReference type="PANTHER" id="PTHR47942">
    <property type="entry name" value="TETRATRICOPEPTIDE REPEAT (TPR)-LIKE SUPERFAMILY PROTEIN-RELATED"/>
    <property type="match status" value="1"/>
</dbReference>
<proteinExistence type="predicted"/>
<feature type="compositionally biased region" description="Basic residues" evidence="2">
    <location>
        <begin position="36"/>
        <end position="49"/>
    </location>
</feature>
<dbReference type="InterPro" id="IPR051222">
    <property type="entry name" value="PPR/CCM1_RNA-binding"/>
</dbReference>
<dbReference type="EMBL" id="JALLPB020000153">
    <property type="protein sequence ID" value="KAL3816346.1"/>
    <property type="molecule type" value="Genomic_DNA"/>
</dbReference>
<feature type="compositionally biased region" description="Basic and acidic residues" evidence="2">
    <location>
        <begin position="424"/>
        <end position="439"/>
    </location>
</feature>
<accession>A0ABD3RVU9</accession>
<feature type="compositionally biased region" description="Low complexity" evidence="2">
    <location>
        <begin position="22"/>
        <end position="35"/>
    </location>
</feature>
<evidence type="ECO:0008006" key="5">
    <source>
        <dbReference type="Google" id="ProtNLM"/>
    </source>
</evidence>